<reference evidence="1" key="2">
    <citation type="journal article" date="2022" name="Hortic Res">
        <title>The genome of Dioscorea zingiberensis sheds light on the biosynthesis, origin and evolution of the medicinally important diosgenin saponins.</title>
        <authorList>
            <person name="Li Y."/>
            <person name="Tan C."/>
            <person name="Li Z."/>
            <person name="Guo J."/>
            <person name="Li S."/>
            <person name="Chen X."/>
            <person name="Wang C."/>
            <person name="Dai X."/>
            <person name="Yang H."/>
            <person name="Song W."/>
            <person name="Hou L."/>
            <person name="Xu J."/>
            <person name="Tong Z."/>
            <person name="Xu A."/>
            <person name="Yuan X."/>
            <person name="Wang W."/>
            <person name="Yang Q."/>
            <person name="Chen L."/>
            <person name="Sun Z."/>
            <person name="Wang K."/>
            <person name="Pan B."/>
            <person name="Chen J."/>
            <person name="Bao Y."/>
            <person name="Liu F."/>
            <person name="Qi X."/>
            <person name="Gang D.R."/>
            <person name="Wen J."/>
            <person name="Li J."/>
        </authorList>
    </citation>
    <scope>NUCLEOTIDE SEQUENCE</scope>
    <source>
        <strain evidence="1">Dzin_1.0</strain>
    </source>
</reference>
<evidence type="ECO:0000313" key="1">
    <source>
        <dbReference type="EMBL" id="KAJ0964991.1"/>
    </source>
</evidence>
<dbReference type="EMBL" id="JAGGNH010000008">
    <property type="protein sequence ID" value="KAJ0964991.1"/>
    <property type="molecule type" value="Genomic_DNA"/>
</dbReference>
<dbReference type="PANTHER" id="PTHR33052">
    <property type="entry name" value="DUF4228 DOMAIN PROTEIN-RELATED"/>
    <property type="match status" value="1"/>
</dbReference>
<dbReference type="Pfam" id="PF14009">
    <property type="entry name" value="PADRE"/>
    <property type="match status" value="1"/>
</dbReference>
<dbReference type="Proteomes" id="UP001085076">
    <property type="component" value="Miscellaneous, Linkage group lg08"/>
</dbReference>
<gene>
    <name evidence="1" type="ORF">J5N97_026129</name>
</gene>
<dbReference type="InterPro" id="IPR025322">
    <property type="entry name" value="PADRE_dom"/>
</dbReference>
<dbReference type="AlphaFoldDB" id="A0A9D5C1T7"/>
<protein>
    <submittedName>
        <fullName evidence="1">Uncharacterized protein</fullName>
    </submittedName>
</protein>
<comment type="caution">
    <text evidence="1">The sequence shown here is derived from an EMBL/GenBank/DDBJ whole genome shotgun (WGS) entry which is preliminary data.</text>
</comment>
<keyword evidence="2" id="KW-1185">Reference proteome</keyword>
<proteinExistence type="predicted"/>
<reference evidence="1" key="1">
    <citation type="submission" date="2021-03" db="EMBL/GenBank/DDBJ databases">
        <authorList>
            <person name="Li Z."/>
            <person name="Yang C."/>
        </authorList>
    </citation>
    <scope>NUCLEOTIDE SEQUENCE</scope>
    <source>
        <strain evidence="1">Dzin_1.0</strain>
        <tissue evidence="1">Leaf</tissue>
    </source>
</reference>
<organism evidence="1 2">
    <name type="scientific">Dioscorea zingiberensis</name>
    <dbReference type="NCBI Taxonomy" id="325984"/>
    <lineage>
        <taxon>Eukaryota</taxon>
        <taxon>Viridiplantae</taxon>
        <taxon>Streptophyta</taxon>
        <taxon>Embryophyta</taxon>
        <taxon>Tracheophyta</taxon>
        <taxon>Spermatophyta</taxon>
        <taxon>Magnoliopsida</taxon>
        <taxon>Liliopsida</taxon>
        <taxon>Dioscoreales</taxon>
        <taxon>Dioscoreaceae</taxon>
        <taxon>Dioscorea</taxon>
    </lineage>
</organism>
<evidence type="ECO:0000313" key="2">
    <source>
        <dbReference type="Proteomes" id="UP001085076"/>
    </source>
</evidence>
<sequence>MGSCFSSSSSVVDSKPVARLISLDGALIEYSVPVSVSQILGDDDNSWSCFVCDADSLLFNSYIPPLSPQEWLQNEHIYFVLPVSMLDYPLTGLDMAALAVKASEALNNAAQDKNGRRRSSRTIQVIPVDDFRESSPSEMDQKIMPSVSLPMRSSSSSKRAGRARILKVRTNTLSTIVEVSE</sequence>
<dbReference type="OrthoDB" id="843671at2759"/>
<accession>A0A9D5C1T7</accession>
<name>A0A9D5C1T7_9LILI</name>